<dbReference type="InterPro" id="IPR000577">
    <property type="entry name" value="Carb_kinase_FGGY"/>
</dbReference>
<accession>A0A923LFI0</accession>
<evidence type="ECO:0000259" key="4">
    <source>
        <dbReference type="Pfam" id="PF00370"/>
    </source>
</evidence>
<evidence type="ECO:0000256" key="3">
    <source>
        <dbReference type="ARBA" id="ARBA00022777"/>
    </source>
</evidence>
<protein>
    <recommendedName>
        <fullName evidence="8">Xylulokinase</fullName>
    </recommendedName>
</protein>
<dbReference type="InterPro" id="IPR043129">
    <property type="entry name" value="ATPase_NBD"/>
</dbReference>
<dbReference type="GO" id="GO:0005975">
    <property type="term" value="P:carbohydrate metabolic process"/>
    <property type="evidence" value="ECO:0007669"/>
    <property type="project" value="InterPro"/>
</dbReference>
<keyword evidence="3" id="KW-0418">Kinase</keyword>
<evidence type="ECO:0000313" key="7">
    <source>
        <dbReference type="Proteomes" id="UP000652477"/>
    </source>
</evidence>
<comment type="caution">
    <text evidence="6">The sequence shown here is derived from an EMBL/GenBank/DDBJ whole genome shotgun (WGS) entry which is preliminary data.</text>
</comment>
<dbReference type="AlphaFoldDB" id="A0A923LFI0"/>
<dbReference type="InterPro" id="IPR018485">
    <property type="entry name" value="FGGY_C"/>
</dbReference>
<evidence type="ECO:0000259" key="5">
    <source>
        <dbReference type="Pfam" id="PF02782"/>
    </source>
</evidence>
<name>A0A923LFI0_9FIRM</name>
<feature type="domain" description="Carbohydrate kinase FGGY N-terminal" evidence="4">
    <location>
        <begin position="3"/>
        <end position="244"/>
    </location>
</feature>
<dbReference type="Proteomes" id="UP000652477">
    <property type="component" value="Unassembled WGS sequence"/>
</dbReference>
<gene>
    <name evidence="6" type="ORF">H8S37_02165</name>
</gene>
<evidence type="ECO:0000256" key="1">
    <source>
        <dbReference type="ARBA" id="ARBA00009156"/>
    </source>
</evidence>
<comment type="similarity">
    <text evidence="1">Belongs to the FGGY kinase family.</text>
</comment>
<keyword evidence="7" id="KW-1185">Reference proteome</keyword>
<keyword evidence="2" id="KW-0808">Transferase</keyword>
<dbReference type="InterPro" id="IPR050406">
    <property type="entry name" value="FGGY_Carb_Kinase"/>
</dbReference>
<dbReference type="Pfam" id="PF00370">
    <property type="entry name" value="FGGY_N"/>
    <property type="match status" value="1"/>
</dbReference>
<proteinExistence type="inferred from homology"/>
<sequence length="497" mass="55173">MAYILAVDLGSTQMKLMIMDEKANIIMTVSEAYPSFVKHTGWLEQNPEDWEKALKTGIHRLKQKLDLDKVEVISFSGHMSGIVLLSEQGIVLGPCIMLSDSRSQHQSEVLMETIGEMVKERTGNPINNAFSLPKLLWLKEETPEVYKKIKAWLSPKDYVRYCLTGVIATEYTDAYNSLCVNQKTLDWDEDIIKESTLRRSSFPFLCSPSDIVGKVTKVAAEKYGLKQGIPVVAGGADMACAVLGSGLSKVGDTALTLGTCATFFTLISQIDSSCYGQVTFHPLISKGKMYALGSHINGGAGANWISSILSEKGAIDYKMIAELSEKAMSVPAGSNGMLTLPFLNGSGSPYFCPSDKQHIFGMKINTTREEIFRSQLEGISYNLRQTLLVFQKMTKIEKLMMGGGGTHISIWPMIIRDVFGIPIELFDNPDVSTIGAALIGGEAVGFFASPEQTAKERLEIIETQLPNEENYRKYQKLYLKYLMYYEMMHSLDLKEQL</sequence>
<dbReference type="RefSeq" id="WP_186874411.1">
    <property type="nucleotide sequence ID" value="NZ_JACOPF010000001.1"/>
</dbReference>
<dbReference type="Pfam" id="PF02782">
    <property type="entry name" value="FGGY_C"/>
    <property type="match status" value="1"/>
</dbReference>
<dbReference type="EMBL" id="JACOPF010000001">
    <property type="protein sequence ID" value="MBC5687742.1"/>
    <property type="molecule type" value="Genomic_DNA"/>
</dbReference>
<dbReference type="GO" id="GO:0016301">
    <property type="term" value="F:kinase activity"/>
    <property type="evidence" value="ECO:0007669"/>
    <property type="project" value="UniProtKB-KW"/>
</dbReference>
<organism evidence="6 7">
    <name type="scientific">Mediterraneibacter hominis</name>
    <dbReference type="NCBI Taxonomy" id="2763054"/>
    <lineage>
        <taxon>Bacteria</taxon>
        <taxon>Bacillati</taxon>
        <taxon>Bacillota</taxon>
        <taxon>Clostridia</taxon>
        <taxon>Lachnospirales</taxon>
        <taxon>Lachnospiraceae</taxon>
        <taxon>Mediterraneibacter</taxon>
    </lineage>
</organism>
<dbReference type="Gene3D" id="3.30.420.40">
    <property type="match status" value="2"/>
</dbReference>
<dbReference type="CDD" id="cd07808">
    <property type="entry name" value="ASKHA_NBD_FGGY_EcXK-like"/>
    <property type="match status" value="1"/>
</dbReference>
<dbReference type="PANTHER" id="PTHR43095:SF5">
    <property type="entry name" value="XYLULOSE KINASE"/>
    <property type="match status" value="1"/>
</dbReference>
<evidence type="ECO:0000313" key="6">
    <source>
        <dbReference type="EMBL" id="MBC5687742.1"/>
    </source>
</evidence>
<dbReference type="PANTHER" id="PTHR43095">
    <property type="entry name" value="SUGAR KINASE"/>
    <property type="match status" value="1"/>
</dbReference>
<dbReference type="SUPFAM" id="SSF53067">
    <property type="entry name" value="Actin-like ATPase domain"/>
    <property type="match status" value="2"/>
</dbReference>
<dbReference type="InterPro" id="IPR018484">
    <property type="entry name" value="FGGY_N"/>
</dbReference>
<evidence type="ECO:0000256" key="2">
    <source>
        <dbReference type="ARBA" id="ARBA00022679"/>
    </source>
</evidence>
<dbReference type="PIRSF" id="PIRSF000538">
    <property type="entry name" value="GlpK"/>
    <property type="match status" value="1"/>
</dbReference>
<feature type="domain" description="Carbohydrate kinase FGGY C-terminal" evidence="5">
    <location>
        <begin position="256"/>
        <end position="441"/>
    </location>
</feature>
<reference evidence="6" key="1">
    <citation type="submission" date="2020-08" db="EMBL/GenBank/DDBJ databases">
        <title>Genome public.</title>
        <authorList>
            <person name="Liu C."/>
            <person name="Sun Q."/>
        </authorList>
    </citation>
    <scope>NUCLEOTIDE SEQUENCE</scope>
    <source>
        <strain evidence="6">NSJ-55</strain>
    </source>
</reference>
<evidence type="ECO:0008006" key="8">
    <source>
        <dbReference type="Google" id="ProtNLM"/>
    </source>
</evidence>